<keyword evidence="2" id="KW-0732">Signal</keyword>
<feature type="compositionally biased region" description="Low complexity" evidence="1">
    <location>
        <begin position="259"/>
        <end position="333"/>
    </location>
</feature>
<reference evidence="3" key="1">
    <citation type="submission" date="2021-03" db="EMBL/GenBank/DDBJ databases">
        <title>Chromosome level genome of the anhydrobiotic midge Polypedilum vanderplanki.</title>
        <authorList>
            <person name="Yoshida Y."/>
            <person name="Kikawada T."/>
            <person name="Gusev O."/>
        </authorList>
    </citation>
    <scope>NUCLEOTIDE SEQUENCE</scope>
    <source>
        <strain evidence="3">NIAS01</strain>
        <tissue evidence="3">Whole body or cell culture</tissue>
    </source>
</reference>
<dbReference type="AlphaFoldDB" id="A0A9J6B9T6"/>
<name>A0A9J6B9T6_POLVA</name>
<organism evidence="3 4">
    <name type="scientific">Polypedilum vanderplanki</name>
    <name type="common">Sleeping chironomid midge</name>
    <dbReference type="NCBI Taxonomy" id="319348"/>
    <lineage>
        <taxon>Eukaryota</taxon>
        <taxon>Metazoa</taxon>
        <taxon>Ecdysozoa</taxon>
        <taxon>Arthropoda</taxon>
        <taxon>Hexapoda</taxon>
        <taxon>Insecta</taxon>
        <taxon>Pterygota</taxon>
        <taxon>Neoptera</taxon>
        <taxon>Endopterygota</taxon>
        <taxon>Diptera</taxon>
        <taxon>Nematocera</taxon>
        <taxon>Chironomoidea</taxon>
        <taxon>Chironomidae</taxon>
        <taxon>Chironominae</taxon>
        <taxon>Polypedilum</taxon>
        <taxon>Polypedilum</taxon>
    </lineage>
</organism>
<keyword evidence="4" id="KW-1185">Reference proteome</keyword>
<feature type="signal peptide" evidence="2">
    <location>
        <begin position="1"/>
        <end position="20"/>
    </location>
</feature>
<proteinExistence type="predicted"/>
<comment type="caution">
    <text evidence="3">The sequence shown here is derived from an EMBL/GenBank/DDBJ whole genome shotgun (WGS) entry which is preliminary data.</text>
</comment>
<feature type="compositionally biased region" description="Low complexity" evidence="1">
    <location>
        <begin position="244"/>
        <end position="253"/>
    </location>
</feature>
<accession>A0A9J6B9T6</accession>
<evidence type="ECO:0000256" key="2">
    <source>
        <dbReference type="SAM" id="SignalP"/>
    </source>
</evidence>
<evidence type="ECO:0000313" key="3">
    <source>
        <dbReference type="EMBL" id="KAG5666423.1"/>
    </source>
</evidence>
<evidence type="ECO:0000256" key="1">
    <source>
        <dbReference type="SAM" id="MobiDB-lite"/>
    </source>
</evidence>
<evidence type="ECO:0000313" key="4">
    <source>
        <dbReference type="Proteomes" id="UP001107558"/>
    </source>
</evidence>
<dbReference type="SUPFAM" id="SSF57625">
    <property type="entry name" value="Invertebrate chitin-binding proteins"/>
    <property type="match status" value="1"/>
</dbReference>
<feature type="region of interest" description="Disordered" evidence="1">
    <location>
        <begin position="244"/>
        <end position="333"/>
    </location>
</feature>
<sequence>MWKFLSYINLIFLSATITQAGRDFQFVDVRGFCWQCSSSYKCQLCQNRHDALSSECLPPTEFDCMMSTNINFRYPSRDLPFYYVCLLGGGYERRQCPCDRIFDFNRQCCVFPEDLTTPIDNCIYDETNIRGPIPCGEDETTTPRPNKTLCLPPTEDDCCFMPLGHRFPSNDLTFYYVCELDSSAIIYDRIQCPCDQLFDYDSQSCVNSDELGRIICDNPTNTNPIPCNPESTTTTNLLTTTTSDLQTTTTSDLVKTEPTETTEFPTTTTSDLTTITEESTTSSTTSTSEVPTTTKTDIFPTLPTVPPITTTTSYVPTTTSEEPTTSEESTTTEVEIDIFPTLEPVTHTTTTKDEVTTTSYTPITTTTTSYTPVTTTTTSYAPVTTTTTSYAPVTTTTTSYASVTTTTTSYTPITTTTTSYTPITTTTTSYTPITTTTTSYTPVTTTTSCNGCATTTLTTTSFPPIQTTTTAPDFPTLPTNTPFPPTITPPITTTTMTTITAPILTTTTTTPNFPTLPTNTPFPTTSTSKSATTETPGSTIQAIFPTYIWTPEIITSTTTDRNGNESTTIATTTRGYPCICVPWIRCRCQFPCWWPCLNCNGSRCIGIITG</sequence>
<gene>
    <name evidence="3" type="ORF">PVAND_014452</name>
</gene>
<dbReference type="GO" id="GO:0008061">
    <property type="term" value="F:chitin binding"/>
    <property type="evidence" value="ECO:0007669"/>
    <property type="project" value="InterPro"/>
</dbReference>
<dbReference type="EMBL" id="JADBJN010000004">
    <property type="protein sequence ID" value="KAG5666423.1"/>
    <property type="molecule type" value="Genomic_DNA"/>
</dbReference>
<feature type="chain" id="PRO_5039938475" evidence="2">
    <location>
        <begin position="21"/>
        <end position="610"/>
    </location>
</feature>
<dbReference type="InterPro" id="IPR036508">
    <property type="entry name" value="Chitin-bd_dom_sf"/>
</dbReference>
<protein>
    <submittedName>
        <fullName evidence="3">Uncharacterized protein</fullName>
    </submittedName>
</protein>
<dbReference type="Proteomes" id="UP001107558">
    <property type="component" value="Chromosome 4"/>
</dbReference>
<feature type="region of interest" description="Disordered" evidence="1">
    <location>
        <begin position="507"/>
        <end position="536"/>
    </location>
</feature>